<dbReference type="Gene3D" id="1.10.10.10">
    <property type="entry name" value="Winged helix-like DNA-binding domain superfamily/Winged helix DNA-binding domain"/>
    <property type="match status" value="1"/>
</dbReference>
<comment type="similarity">
    <text evidence="1">Belongs to the LysR transcriptional regulatory family.</text>
</comment>
<dbReference type="GO" id="GO:0003700">
    <property type="term" value="F:DNA-binding transcription factor activity"/>
    <property type="evidence" value="ECO:0007669"/>
    <property type="project" value="InterPro"/>
</dbReference>
<sequence length="356" mass="39081">MRRSIALRGEICAANEIFGIFYSSYEYTFAATSMANSGTPWFNAARLKTRQLLLLLHLHEQRSVLRAAEAASMTQPAASKLLAEMEDMLGVKLFERHARGVEPTWYGHVLIRRARAAMSEIGRAQEEIAALRAGRMGQASIGTVVNPGTNLVPQAIAEVKREFPDILVRVEMDYSRPLVAKLLDGQLDIVIGRILGPEGVGELEFEPLADEPHSVIARAGHPLASRAGLQHADLVRYGWILPPADSVLRARLDSMFMEHGVQTPTNAIETSSLPVTSTLLRGTDMLTALPVESVAALIQAKLLTVLPIELGVRMESFGIIRRRDYILPPGAERILQALRTTARRLYPALRGPESLG</sequence>
<reference evidence="6" key="1">
    <citation type="submission" date="2020-07" db="EMBL/GenBank/DDBJ databases">
        <authorList>
            <person name="Pothier F. J."/>
        </authorList>
    </citation>
    <scope>NUCLEOTIDE SEQUENCE</scope>
    <source>
        <strain evidence="6">CFBP 2533</strain>
    </source>
</reference>
<organism evidence="6">
    <name type="scientific">Xanthomonas hortorum pv. pelargonii</name>
    <dbReference type="NCBI Taxonomy" id="453602"/>
    <lineage>
        <taxon>Bacteria</taxon>
        <taxon>Pseudomonadati</taxon>
        <taxon>Pseudomonadota</taxon>
        <taxon>Gammaproteobacteria</taxon>
        <taxon>Lysobacterales</taxon>
        <taxon>Lysobacteraceae</taxon>
        <taxon>Xanthomonas</taxon>
    </lineage>
</organism>
<dbReference type="InterPro" id="IPR000847">
    <property type="entry name" value="LysR_HTH_N"/>
</dbReference>
<evidence type="ECO:0000256" key="4">
    <source>
        <dbReference type="ARBA" id="ARBA00023163"/>
    </source>
</evidence>
<gene>
    <name evidence="6" type="primary">gbpR</name>
    <name evidence="6" type="ORF">CFBP2533_19960</name>
</gene>
<dbReference type="GO" id="GO:0005829">
    <property type="term" value="C:cytosol"/>
    <property type="evidence" value="ECO:0007669"/>
    <property type="project" value="TreeGrafter"/>
</dbReference>
<dbReference type="InterPro" id="IPR036388">
    <property type="entry name" value="WH-like_DNA-bd_sf"/>
</dbReference>
<proteinExistence type="inferred from homology"/>
<dbReference type="Pfam" id="PF00126">
    <property type="entry name" value="HTH_1"/>
    <property type="match status" value="1"/>
</dbReference>
<dbReference type="InterPro" id="IPR036390">
    <property type="entry name" value="WH_DNA-bd_sf"/>
</dbReference>
<evidence type="ECO:0000313" key="6">
    <source>
        <dbReference type="EMBL" id="CAD0327781.1"/>
    </source>
</evidence>
<evidence type="ECO:0000256" key="1">
    <source>
        <dbReference type="ARBA" id="ARBA00009437"/>
    </source>
</evidence>
<dbReference type="InterPro" id="IPR050950">
    <property type="entry name" value="HTH-type_LysR_regulators"/>
</dbReference>
<dbReference type="Gene3D" id="3.40.190.290">
    <property type="match status" value="1"/>
</dbReference>
<dbReference type="SUPFAM" id="SSF46785">
    <property type="entry name" value="Winged helix' DNA-binding domain"/>
    <property type="match status" value="1"/>
</dbReference>
<dbReference type="PRINTS" id="PR00039">
    <property type="entry name" value="HTHLYSR"/>
</dbReference>
<dbReference type="InterPro" id="IPR005119">
    <property type="entry name" value="LysR_subst-bd"/>
</dbReference>
<feature type="domain" description="HTH lysR-type" evidence="5">
    <location>
        <begin position="47"/>
        <end position="104"/>
    </location>
</feature>
<keyword evidence="2" id="KW-0805">Transcription regulation</keyword>
<keyword evidence="4" id="KW-0804">Transcription</keyword>
<dbReference type="EMBL" id="LR828261">
    <property type="protein sequence ID" value="CAD0327786.1"/>
    <property type="molecule type" value="Genomic_DNA"/>
</dbReference>
<dbReference type="PANTHER" id="PTHR30419:SF8">
    <property type="entry name" value="NITROGEN ASSIMILATION TRANSCRIPTIONAL ACTIVATOR-RELATED"/>
    <property type="match status" value="1"/>
</dbReference>
<accession>A0A6V7D4S7</accession>
<keyword evidence="3" id="KW-0238">DNA-binding</keyword>
<protein>
    <submittedName>
        <fullName evidence="6">HTH-type transcriptional regulator GbpR</fullName>
    </submittedName>
</protein>
<evidence type="ECO:0000256" key="2">
    <source>
        <dbReference type="ARBA" id="ARBA00023015"/>
    </source>
</evidence>
<dbReference type="PANTHER" id="PTHR30419">
    <property type="entry name" value="HTH-TYPE TRANSCRIPTIONAL REGULATOR YBHD"/>
    <property type="match status" value="1"/>
</dbReference>
<dbReference type="Pfam" id="PF03466">
    <property type="entry name" value="LysR_substrate"/>
    <property type="match status" value="1"/>
</dbReference>
<dbReference type="EMBL" id="LR828261">
    <property type="protein sequence ID" value="CAD0327781.1"/>
    <property type="molecule type" value="Genomic_DNA"/>
</dbReference>
<name>A0A6V7D4S7_9XANT</name>
<dbReference type="PROSITE" id="PS50931">
    <property type="entry name" value="HTH_LYSR"/>
    <property type="match status" value="1"/>
</dbReference>
<dbReference type="AlphaFoldDB" id="A0A6V7D4S7"/>
<dbReference type="GO" id="GO:0003677">
    <property type="term" value="F:DNA binding"/>
    <property type="evidence" value="ECO:0007669"/>
    <property type="project" value="UniProtKB-KW"/>
</dbReference>
<evidence type="ECO:0000256" key="3">
    <source>
        <dbReference type="ARBA" id="ARBA00023125"/>
    </source>
</evidence>
<evidence type="ECO:0000259" key="5">
    <source>
        <dbReference type="PROSITE" id="PS50931"/>
    </source>
</evidence>
<dbReference type="SUPFAM" id="SSF53850">
    <property type="entry name" value="Periplasmic binding protein-like II"/>
    <property type="match status" value="1"/>
</dbReference>